<dbReference type="KEGG" id="ksk:KSE_03970"/>
<dbReference type="HOGENOM" id="CLU_1600514_0_0_11"/>
<dbReference type="EMBL" id="AP010968">
    <property type="protein sequence ID" value="BAJ26244.1"/>
    <property type="molecule type" value="Genomic_DNA"/>
</dbReference>
<dbReference type="AlphaFoldDB" id="E4N4W3"/>
<dbReference type="RefSeq" id="WP_014133564.1">
    <property type="nucleotide sequence ID" value="NC_016109.1"/>
</dbReference>
<evidence type="ECO:0000313" key="3">
    <source>
        <dbReference type="Proteomes" id="UP000007076"/>
    </source>
</evidence>
<proteinExistence type="predicted"/>
<reference evidence="2 3" key="1">
    <citation type="journal article" date="2010" name="DNA Res.">
        <title>Genome sequence of Kitasatospora setae NBRC 14216T: an evolutionary snapshot of the family Streptomycetaceae.</title>
        <authorList>
            <person name="Ichikawa N."/>
            <person name="Oguchi A."/>
            <person name="Ikeda H."/>
            <person name="Ishikawa J."/>
            <person name="Kitani S."/>
            <person name="Watanabe Y."/>
            <person name="Nakamura S."/>
            <person name="Katano Y."/>
            <person name="Kishi E."/>
            <person name="Sasagawa M."/>
            <person name="Ankai A."/>
            <person name="Fukui S."/>
            <person name="Hashimoto Y."/>
            <person name="Kamata S."/>
            <person name="Otoguro M."/>
            <person name="Tanikawa S."/>
            <person name="Nihira T."/>
            <person name="Horinouchi S."/>
            <person name="Ohnishi Y."/>
            <person name="Hayakawa M."/>
            <person name="Kuzuyama T."/>
            <person name="Arisawa A."/>
            <person name="Nomoto F."/>
            <person name="Miura H."/>
            <person name="Takahashi Y."/>
            <person name="Fujita N."/>
        </authorList>
    </citation>
    <scope>NUCLEOTIDE SEQUENCE [LARGE SCALE GENOMIC DNA]</scope>
    <source>
        <strain evidence="3">ATCC 33774 / DSM 43861 / JCM 3304 / KCC A-0304 / NBRC 14216 / KM-6054</strain>
    </source>
</reference>
<dbReference type="PATRIC" id="fig|452652.3.peg.391"/>
<gene>
    <name evidence="2" type="ordered locus">KSE_03970</name>
</gene>
<sequence>MRRAIGLTVLAALAPAGAGAVRWAAEAGQPVGGERACAGAVVPLRQTLAATGLDLPAGAEDVHHLAREDPATGRVSLSLVLHTTHPAMTDYLTAHGIPVDRPGRLDDPRYSHVDAGMELGLCDDPLRTPAVLLPLALPLPTGGGAGAELDDGDAIRANTTVMLHASTG</sequence>
<evidence type="ECO:0000256" key="1">
    <source>
        <dbReference type="SAM" id="SignalP"/>
    </source>
</evidence>
<protein>
    <submittedName>
        <fullName evidence="2">Uncharacterized protein</fullName>
    </submittedName>
</protein>
<evidence type="ECO:0000313" key="2">
    <source>
        <dbReference type="EMBL" id="BAJ26244.1"/>
    </source>
</evidence>
<keyword evidence="1" id="KW-0732">Signal</keyword>
<dbReference type="Proteomes" id="UP000007076">
    <property type="component" value="Chromosome"/>
</dbReference>
<feature type="chain" id="PRO_5003184279" evidence="1">
    <location>
        <begin position="21"/>
        <end position="168"/>
    </location>
</feature>
<name>E4N4W3_KITSK</name>
<feature type="signal peptide" evidence="1">
    <location>
        <begin position="1"/>
        <end position="20"/>
    </location>
</feature>
<organism evidence="2 3">
    <name type="scientific">Kitasatospora setae (strain ATCC 33774 / DSM 43861 / JCM 3304 / KCC A-0304 / NBRC 14216 / KM-6054)</name>
    <name type="common">Streptomyces setae</name>
    <dbReference type="NCBI Taxonomy" id="452652"/>
    <lineage>
        <taxon>Bacteria</taxon>
        <taxon>Bacillati</taxon>
        <taxon>Actinomycetota</taxon>
        <taxon>Actinomycetes</taxon>
        <taxon>Kitasatosporales</taxon>
        <taxon>Streptomycetaceae</taxon>
        <taxon>Kitasatospora</taxon>
    </lineage>
</organism>
<accession>E4N4W3</accession>
<dbReference type="eggNOG" id="ENOG50320S7">
    <property type="taxonomic scope" value="Bacteria"/>
</dbReference>
<keyword evidence="3" id="KW-1185">Reference proteome</keyword>